<feature type="domain" description="Thioesterase" evidence="2">
    <location>
        <begin position="21"/>
        <end position="137"/>
    </location>
</feature>
<keyword evidence="4" id="KW-1185">Reference proteome</keyword>
<dbReference type="SUPFAM" id="SSF53474">
    <property type="entry name" value="alpha/beta-Hydrolases"/>
    <property type="match status" value="1"/>
</dbReference>
<protein>
    <submittedName>
        <fullName evidence="3">Alpha/Beta hydrolase protein</fullName>
    </submittedName>
</protein>
<name>A0A8K0X3I2_9PEZI</name>
<gene>
    <name evidence="3" type="ORF">B0T11DRAFT_87028</name>
</gene>
<dbReference type="Proteomes" id="UP000813385">
    <property type="component" value="Unassembled WGS sequence"/>
</dbReference>
<dbReference type="InterPro" id="IPR029058">
    <property type="entry name" value="AB_hydrolase_fold"/>
</dbReference>
<organism evidence="3 4">
    <name type="scientific">Plectosphaerella cucumerina</name>
    <dbReference type="NCBI Taxonomy" id="40658"/>
    <lineage>
        <taxon>Eukaryota</taxon>
        <taxon>Fungi</taxon>
        <taxon>Dikarya</taxon>
        <taxon>Ascomycota</taxon>
        <taxon>Pezizomycotina</taxon>
        <taxon>Sordariomycetes</taxon>
        <taxon>Hypocreomycetidae</taxon>
        <taxon>Glomerellales</taxon>
        <taxon>Plectosphaerellaceae</taxon>
        <taxon>Plectosphaerella</taxon>
    </lineage>
</organism>
<evidence type="ECO:0000313" key="4">
    <source>
        <dbReference type="Proteomes" id="UP000813385"/>
    </source>
</evidence>
<evidence type="ECO:0000313" key="3">
    <source>
        <dbReference type="EMBL" id="KAH7362727.1"/>
    </source>
</evidence>
<accession>A0A8K0X3I2</accession>
<dbReference type="OrthoDB" id="10253869at2759"/>
<dbReference type="EMBL" id="JAGPXD010000003">
    <property type="protein sequence ID" value="KAH7362727.1"/>
    <property type="molecule type" value="Genomic_DNA"/>
</dbReference>
<sequence length="271" mass="28957">MPLSTCEVVQGPEHASPGALPLILVHDGGGTTFGYHCLDPLRRPVYGIANPHFESGAPWPGGLEEMASLYADMVRATIASPDFPRRAGRARVLLGGWSFGGMLSLHMAWLLRDDPDIEVVGLLLVDTPLPVRDEKKTPPAAPVPPPTVGAEGKPLRRNEVLALQAMGAARDMIQAWTMPNWTASKTPLPPAVLVRAKGVVPEKDPGATAAVDRSRSDPKLGWCAWEGHDLVREVVDVEGHHYDIFTFARVSATSTGIKKACAVLESFGAAA</sequence>
<dbReference type="GO" id="GO:0016787">
    <property type="term" value="F:hydrolase activity"/>
    <property type="evidence" value="ECO:0007669"/>
    <property type="project" value="UniProtKB-KW"/>
</dbReference>
<reference evidence="3" key="1">
    <citation type="journal article" date="2021" name="Nat. Commun.">
        <title>Genetic determinants of endophytism in the Arabidopsis root mycobiome.</title>
        <authorList>
            <person name="Mesny F."/>
            <person name="Miyauchi S."/>
            <person name="Thiergart T."/>
            <person name="Pickel B."/>
            <person name="Atanasova L."/>
            <person name="Karlsson M."/>
            <person name="Huettel B."/>
            <person name="Barry K.W."/>
            <person name="Haridas S."/>
            <person name="Chen C."/>
            <person name="Bauer D."/>
            <person name="Andreopoulos W."/>
            <person name="Pangilinan J."/>
            <person name="LaButti K."/>
            <person name="Riley R."/>
            <person name="Lipzen A."/>
            <person name="Clum A."/>
            <person name="Drula E."/>
            <person name="Henrissat B."/>
            <person name="Kohler A."/>
            <person name="Grigoriev I.V."/>
            <person name="Martin F.M."/>
            <person name="Hacquard S."/>
        </authorList>
    </citation>
    <scope>NUCLEOTIDE SEQUENCE</scope>
    <source>
        <strain evidence="3">MPI-CAGE-AT-0016</strain>
    </source>
</reference>
<evidence type="ECO:0000256" key="1">
    <source>
        <dbReference type="SAM" id="MobiDB-lite"/>
    </source>
</evidence>
<feature type="region of interest" description="Disordered" evidence="1">
    <location>
        <begin position="133"/>
        <end position="154"/>
    </location>
</feature>
<comment type="caution">
    <text evidence="3">The sequence shown here is derived from an EMBL/GenBank/DDBJ whole genome shotgun (WGS) entry which is preliminary data.</text>
</comment>
<keyword evidence="3" id="KW-0378">Hydrolase</keyword>
<dbReference type="AlphaFoldDB" id="A0A8K0X3I2"/>
<proteinExistence type="predicted"/>
<dbReference type="Pfam" id="PF00975">
    <property type="entry name" value="Thioesterase"/>
    <property type="match status" value="1"/>
</dbReference>
<evidence type="ECO:0000259" key="2">
    <source>
        <dbReference type="Pfam" id="PF00975"/>
    </source>
</evidence>
<dbReference type="InterPro" id="IPR001031">
    <property type="entry name" value="Thioesterase"/>
</dbReference>
<dbReference type="Gene3D" id="3.40.50.1820">
    <property type="entry name" value="alpha/beta hydrolase"/>
    <property type="match status" value="1"/>
</dbReference>